<sequence length="128" mass="14210">MLSVKKCNKLGHHVRICKSNVQQKNGVQLADQEEEGEQLFVAKCFASSNSSECWLVDSGCTSHMTHDQEVYKELDISQVSKVRINNANLIIVEGKGTVAIESCTGIKNQLTAPYTPWQNGVSERKNQT</sequence>
<dbReference type="InterPro" id="IPR012337">
    <property type="entry name" value="RNaseH-like_sf"/>
</dbReference>
<dbReference type="SUPFAM" id="SSF53098">
    <property type="entry name" value="Ribonuclease H-like"/>
    <property type="match status" value="1"/>
</dbReference>
<name>A0A371GLH6_MUCPR</name>
<dbReference type="InterPro" id="IPR036397">
    <property type="entry name" value="RNaseH_sf"/>
</dbReference>
<reference evidence="2" key="1">
    <citation type="submission" date="2018-05" db="EMBL/GenBank/DDBJ databases">
        <title>Draft genome of Mucuna pruriens seed.</title>
        <authorList>
            <person name="Nnadi N.E."/>
            <person name="Vos R."/>
            <person name="Hasami M.H."/>
            <person name="Devisetty U.K."/>
            <person name="Aguiy J.C."/>
        </authorList>
    </citation>
    <scope>NUCLEOTIDE SEQUENCE [LARGE SCALE GENOMIC DNA]</scope>
    <source>
        <strain evidence="2">JCA_2017</strain>
    </source>
</reference>
<organism evidence="2 3">
    <name type="scientific">Mucuna pruriens</name>
    <name type="common">Velvet bean</name>
    <name type="synonym">Dolichos pruriens</name>
    <dbReference type="NCBI Taxonomy" id="157652"/>
    <lineage>
        <taxon>Eukaryota</taxon>
        <taxon>Viridiplantae</taxon>
        <taxon>Streptophyta</taxon>
        <taxon>Embryophyta</taxon>
        <taxon>Tracheophyta</taxon>
        <taxon>Spermatophyta</taxon>
        <taxon>Magnoliopsida</taxon>
        <taxon>eudicotyledons</taxon>
        <taxon>Gunneridae</taxon>
        <taxon>Pentapetalae</taxon>
        <taxon>rosids</taxon>
        <taxon>fabids</taxon>
        <taxon>Fabales</taxon>
        <taxon>Fabaceae</taxon>
        <taxon>Papilionoideae</taxon>
        <taxon>50 kb inversion clade</taxon>
        <taxon>NPAAA clade</taxon>
        <taxon>indigoferoid/millettioid clade</taxon>
        <taxon>Phaseoleae</taxon>
        <taxon>Mucuna</taxon>
    </lineage>
</organism>
<dbReference type="Proteomes" id="UP000257109">
    <property type="component" value="Unassembled WGS sequence"/>
</dbReference>
<dbReference type="Pfam" id="PF22936">
    <property type="entry name" value="Pol_BBD"/>
    <property type="match status" value="1"/>
</dbReference>
<dbReference type="InterPro" id="IPR054722">
    <property type="entry name" value="PolX-like_BBD"/>
</dbReference>
<feature type="non-terminal residue" evidence="2">
    <location>
        <position position="1"/>
    </location>
</feature>
<keyword evidence="3" id="KW-1185">Reference proteome</keyword>
<evidence type="ECO:0000313" key="3">
    <source>
        <dbReference type="Proteomes" id="UP000257109"/>
    </source>
</evidence>
<dbReference type="Gene3D" id="3.30.420.10">
    <property type="entry name" value="Ribonuclease H-like superfamily/Ribonuclease H"/>
    <property type="match status" value="1"/>
</dbReference>
<dbReference type="OrthoDB" id="1072921at2759"/>
<comment type="caution">
    <text evidence="2">The sequence shown here is derived from an EMBL/GenBank/DDBJ whole genome shotgun (WGS) entry which is preliminary data.</text>
</comment>
<proteinExistence type="predicted"/>
<evidence type="ECO:0000313" key="2">
    <source>
        <dbReference type="EMBL" id="RDX91163.1"/>
    </source>
</evidence>
<evidence type="ECO:0000259" key="1">
    <source>
        <dbReference type="Pfam" id="PF22936"/>
    </source>
</evidence>
<dbReference type="GO" id="GO:0003676">
    <property type="term" value="F:nucleic acid binding"/>
    <property type="evidence" value="ECO:0007669"/>
    <property type="project" value="InterPro"/>
</dbReference>
<dbReference type="AlphaFoldDB" id="A0A371GLH6"/>
<gene>
    <name evidence="2" type="ORF">CR513_26879</name>
</gene>
<accession>A0A371GLH6</accession>
<protein>
    <recommendedName>
        <fullName evidence="1">Retrovirus-related Pol polyprotein from transposon TNT 1-94-like beta-barrel domain-containing protein</fullName>
    </recommendedName>
</protein>
<feature type="domain" description="Retrovirus-related Pol polyprotein from transposon TNT 1-94-like beta-barrel" evidence="1">
    <location>
        <begin position="54"/>
        <end position="109"/>
    </location>
</feature>
<dbReference type="EMBL" id="QJKJ01005189">
    <property type="protein sequence ID" value="RDX91163.1"/>
    <property type="molecule type" value="Genomic_DNA"/>
</dbReference>